<protein>
    <recommendedName>
        <fullName evidence="11">Palmitoyltransferase PFA4</fullName>
        <ecNumber evidence="11">2.3.1.225</ecNumber>
    </recommendedName>
    <alternativeName>
        <fullName evidence="11">Protein S-acyltransferase</fullName>
        <shortName evidence="11">PAT</shortName>
    </alternativeName>
    <alternativeName>
        <fullName evidence="11">Protein fatty acyltransferase 4</fullName>
    </alternativeName>
</protein>
<keyword evidence="3 11" id="KW-0812">Transmembrane</keyword>
<keyword evidence="16" id="KW-1185">Reference proteome</keyword>
<feature type="compositionally biased region" description="Basic and acidic residues" evidence="13">
    <location>
        <begin position="403"/>
        <end position="430"/>
    </location>
</feature>
<dbReference type="InterPro" id="IPR033682">
    <property type="entry name" value="PFA4"/>
</dbReference>
<reference evidence="15" key="1">
    <citation type="submission" date="2021-12" db="EMBL/GenBank/DDBJ databases">
        <title>Curvularia clavata genome.</title>
        <authorList>
            <person name="Cao Y."/>
        </authorList>
    </citation>
    <scope>NUCLEOTIDE SEQUENCE</scope>
    <source>
        <strain evidence="15">Yc1106</strain>
    </source>
</reference>
<dbReference type="Pfam" id="PF01529">
    <property type="entry name" value="DHHC"/>
    <property type="match status" value="1"/>
</dbReference>
<evidence type="ECO:0000256" key="12">
    <source>
        <dbReference type="RuleBase" id="RU079119"/>
    </source>
</evidence>
<feature type="transmembrane region" description="Helical" evidence="11 12">
    <location>
        <begin position="6"/>
        <end position="27"/>
    </location>
</feature>
<evidence type="ECO:0000256" key="11">
    <source>
        <dbReference type="HAMAP-Rule" id="MF_03199"/>
    </source>
</evidence>
<evidence type="ECO:0000313" key="16">
    <source>
        <dbReference type="Proteomes" id="UP001056012"/>
    </source>
</evidence>
<dbReference type="InterPro" id="IPR039859">
    <property type="entry name" value="PFA4/ZDH16/20/ERF2-like"/>
</dbReference>
<comment type="catalytic activity">
    <reaction evidence="10 11 12">
        <text>L-cysteinyl-[protein] + hexadecanoyl-CoA = S-hexadecanoyl-L-cysteinyl-[protein] + CoA</text>
        <dbReference type="Rhea" id="RHEA:36683"/>
        <dbReference type="Rhea" id="RHEA-COMP:10131"/>
        <dbReference type="Rhea" id="RHEA-COMP:11032"/>
        <dbReference type="ChEBI" id="CHEBI:29950"/>
        <dbReference type="ChEBI" id="CHEBI:57287"/>
        <dbReference type="ChEBI" id="CHEBI:57379"/>
        <dbReference type="ChEBI" id="CHEBI:74151"/>
        <dbReference type="EC" id="2.3.1.225"/>
    </reaction>
</comment>
<dbReference type="InterPro" id="IPR001594">
    <property type="entry name" value="Palmitoyltrfase_DHHC"/>
</dbReference>
<evidence type="ECO:0000256" key="2">
    <source>
        <dbReference type="ARBA" id="ARBA00022679"/>
    </source>
</evidence>
<sequence length="465" mass="52796">MELSQLAVPAVYVLIFFLGYPSQYLLLHLEPAPLTKNELIASNVLLVLIMVTYTKSVFVDAGTIPKDWNVGAVEADGKGGERERRGKSGEEVLGKSRKWCFRCDAAKPPRAHHCKECKRCIPKMDHHCPWTNNCVSHTTFPHFIRFLFYTTIGLSLLQYFLFIRLSYLWSNSDMPSYLGPTMFQLSHLFTVLIVNSITLFILGILFLRNIWCLAVNTTTIEGWEIERHKTLLRRARQFGGYLPSADGTQQIRIRRQEFPYDIGIWANIVQGMNSANPISWLNPFAATPSLASGLAFETNGFEDEGTTWPPPDPDRAYKRNPKAANTDAFRFAEAPEMSAEETVRAFKARQAEDALRRRRTYGGQMQQGMMADDREREEHSVSDGEGGYMYGDDASDDAEEEESGNKYDNKEREGEAAWRNAEGERLKDFGVDEDVEFYDEQEDNIPLSELLARRQAASASGYSRS</sequence>
<evidence type="ECO:0000256" key="10">
    <source>
        <dbReference type="ARBA" id="ARBA00048048"/>
    </source>
</evidence>
<accession>A0A9Q8Z6B8</accession>
<dbReference type="VEuPathDB" id="FungiDB:yc1106_04445"/>
<dbReference type="GO" id="GO:0005789">
    <property type="term" value="C:endoplasmic reticulum membrane"/>
    <property type="evidence" value="ECO:0007669"/>
    <property type="project" value="UniProtKB-SubCell"/>
</dbReference>
<evidence type="ECO:0000256" key="6">
    <source>
        <dbReference type="ARBA" id="ARBA00023136"/>
    </source>
</evidence>
<keyword evidence="9 11" id="KW-0012">Acyltransferase</keyword>
<evidence type="ECO:0000256" key="7">
    <source>
        <dbReference type="ARBA" id="ARBA00023139"/>
    </source>
</evidence>
<feature type="region of interest" description="Disordered" evidence="13">
    <location>
        <begin position="355"/>
        <end position="432"/>
    </location>
</feature>
<feature type="transmembrane region" description="Helical" evidence="11 12">
    <location>
        <begin position="39"/>
        <end position="58"/>
    </location>
</feature>
<keyword evidence="4 11" id="KW-0256">Endoplasmic reticulum</keyword>
<evidence type="ECO:0000256" key="13">
    <source>
        <dbReference type="SAM" id="MobiDB-lite"/>
    </source>
</evidence>
<dbReference type="GO" id="GO:0019706">
    <property type="term" value="F:protein-cysteine S-palmitoyltransferase activity"/>
    <property type="evidence" value="ECO:0007669"/>
    <property type="project" value="UniProtKB-UniRule"/>
</dbReference>
<dbReference type="Proteomes" id="UP001056012">
    <property type="component" value="Chromosome 3"/>
</dbReference>
<dbReference type="OrthoDB" id="331948at2759"/>
<proteinExistence type="inferred from homology"/>
<keyword evidence="7 11" id="KW-0564">Palmitate</keyword>
<evidence type="ECO:0000256" key="1">
    <source>
        <dbReference type="ARBA" id="ARBA00004141"/>
    </source>
</evidence>
<dbReference type="EMBL" id="CP089276">
    <property type="protein sequence ID" value="USP77171.1"/>
    <property type="molecule type" value="Genomic_DNA"/>
</dbReference>
<feature type="compositionally biased region" description="Basic and acidic residues" evidence="13">
    <location>
        <begin position="371"/>
        <end position="382"/>
    </location>
</feature>
<comment type="similarity">
    <text evidence="11">Belongs to the DHHC palmitoyltransferase family. PFA4 subfamily.</text>
</comment>
<keyword evidence="6 11" id="KW-0472">Membrane</keyword>
<gene>
    <name evidence="11" type="primary">PFA4</name>
    <name evidence="15" type="ORF">yc1106_04445</name>
</gene>
<evidence type="ECO:0000256" key="3">
    <source>
        <dbReference type="ARBA" id="ARBA00022692"/>
    </source>
</evidence>
<dbReference type="PANTHER" id="PTHR12246">
    <property type="entry name" value="PALMITOYLTRANSFERASE ZDHHC16"/>
    <property type="match status" value="1"/>
</dbReference>
<evidence type="ECO:0000256" key="8">
    <source>
        <dbReference type="ARBA" id="ARBA00023288"/>
    </source>
</evidence>
<evidence type="ECO:0000256" key="5">
    <source>
        <dbReference type="ARBA" id="ARBA00022989"/>
    </source>
</evidence>
<feature type="transmembrane region" description="Helical" evidence="11 12">
    <location>
        <begin position="188"/>
        <end position="211"/>
    </location>
</feature>
<keyword evidence="8 11" id="KW-0449">Lipoprotein</keyword>
<feature type="transmembrane region" description="Helical" evidence="11 12">
    <location>
        <begin position="146"/>
        <end position="167"/>
    </location>
</feature>
<evidence type="ECO:0000256" key="9">
    <source>
        <dbReference type="ARBA" id="ARBA00023315"/>
    </source>
</evidence>
<dbReference type="HAMAP" id="MF_03199">
    <property type="entry name" value="DHHC_PAT_PFA4"/>
    <property type="match status" value="1"/>
</dbReference>
<evidence type="ECO:0000259" key="14">
    <source>
        <dbReference type="Pfam" id="PF01529"/>
    </source>
</evidence>
<dbReference type="AlphaFoldDB" id="A0A9Q8Z6B8"/>
<keyword evidence="2 11" id="KW-0808">Transferase</keyword>
<feature type="compositionally biased region" description="Acidic residues" evidence="13">
    <location>
        <begin position="393"/>
        <end position="402"/>
    </location>
</feature>
<organism evidence="15 16">
    <name type="scientific">Curvularia clavata</name>
    <dbReference type="NCBI Taxonomy" id="95742"/>
    <lineage>
        <taxon>Eukaryota</taxon>
        <taxon>Fungi</taxon>
        <taxon>Dikarya</taxon>
        <taxon>Ascomycota</taxon>
        <taxon>Pezizomycotina</taxon>
        <taxon>Dothideomycetes</taxon>
        <taxon>Pleosporomycetidae</taxon>
        <taxon>Pleosporales</taxon>
        <taxon>Pleosporineae</taxon>
        <taxon>Pleosporaceae</taxon>
        <taxon>Curvularia</taxon>
    </lineage>
</organism>
<comment type="domain">
    <text evidence="11 12">The DHHC domain is required for palmitoyltransferase activity.</text>
</comment>
<feature type="domain" description="Palmitoyltransferase DHHC" evidence="14">
    <location>
        <begin position="96"/>
        <end position="224"/>
    </location>
</feature>
<dbReference type="PROSITE" id="PS50216">
    <property type="entry name" value="DHHC"/>
    <property type="match status" value="1"/>
</dbReference>
<dbReference type="EC" id="2.3.1.225" evidence="11"/>
<keyword evidence="5 11" id="KW-1133">Transmembrane helix</keyword>
<evidence type="ECO:0000313" key="15">
    <source>
        <dbReference type="EMBL" id="USP77171.1"/>
    </source>
</evidence>
<comment type="function">
    <text evidence="11">Mediates the reversible addition of palmitate to target proteins, thereby regulating their membrane association and biological function.</text>
</comment>
<feature type="active site" description="S-palmitoyl cysteine intermediate" evidence="11">
    <location>
        <position position="128"/>
    </location>
</feature>
<name>A0A9Q8Z6B8_CURCL</name>
<comment type="subcellular location">
    <subcellularLocation>
        <location evidence="11">Endoplasmic reticulum membrane</location>
        <topology evidence="11">Multi-pass membrane protein</topology>
    </subcellularLocation>
    <subcellularLocation>
        <location evidence="1">Membrane</location>
        <topology evidence="1">Multi-pass membrane protein</topology>
    </subcellularLocation>
</comment>
<evidence type="ECO:0000256" key="4">
    <source>
        <dbReference type="ARBA" id="ARBA00022824"/>
    </source>
</evidence>